<keyword evidence="3" id="KW-0804">Transcription</keyword>
<comment type="caution">
    <text evidence="5">The sequence shown here is derived from an EMBL/GenBank/DDBJ whole genome shotgun (WGS) entry which is preliminary data.</text>
</comment>
<dbReference type="Pfam" id="PF12802">
    <property type="entry name" value="MarR_2"/>
    <property type="match status" value="1"/>
</dbReference>
<organism evidence="5 6">
    <name type="scientific">Pelagerythrobacter aerophilus</name>
    <dbReference type="NCBI Taxonomy" id="2306995"/>
    <lineage>
        <taxon>Bacteria</taxon>
        <taxon>Pseudomonadati</taxon>
        <taxon>Pseudomonadota</taxon>
        <taxon>Alphaproteobacteria</taxon>
        <taxon>Sphingomonadales</taxon>
        <taxon>Erythrobacteraceae</taxon>
        <taxon>Pelagerythrobacter</taxon>
    </lineage>
</organism>
<evidence type="ECO:0000256" key="3">
    <source>
        <dbReference type="ARBA" id="ARBA00023163"/>
    </source>
</evidence>
<evidence type="ECO:0000256" key="2">
    <source>
        <dbReference type="ARBA" id="ARBA00023125"/>
    </source>
</evidence>
<evidence type="ECO:0000313" key="6">
    <source>
        <dbReference type="Proteomes" id="UP000285092"/>
    </source>
</evidence>
<dbReference type="RefSeq" id="WP_067182339.1">
    <property type="nucleotide sequence ID" value="NZ_QXFK01000012.1"/>
</dbReference>
<dbReference type="AlphaFoldDB" id="A0A418NKN8"/>
<dbReference type="PANTHER" id="PTHR42756:SF1">
    <property type="entry name" value="TRANSCRIPTIONAL REPRESSOR OF EMRAB OPERON"/>
    <property type="match status" value="1"/>
</dbReference>
<dbReference type="SMART" id="SM00347">
    <property type="entry name" value="HTH_MARR"/>
    <property type="match status" value="1"/>
</dbReference>
<dbReference type="GO" id="GO:0003700">
    <property type="term" value="F:DNA-binding transcription factor activity"/>
    <property type="evidence" value="ECO:0007669"/>
    <property type="project" value="InterPro"/>
</dbReference>
<dbReference type="InterPro" id="IPR011991">
    <property type="entry name" value="ArsR-like_HTH"/>
</dbReference>
<protein>
    <submittedName>
        <fullName evidence="5">MarR family transcriptional regulator</fullName>
    </submittedName>
</protein>
<keyword evidence="6" id="KW-1185">Reference proteome</keyword>
<gene>
    <name evidence="5" type="ORF">D2V04_03555</name>
</gene>
<dbReference type="CDD" id="cd00090">
    <property type="entry name" value="HTH_ARSR"/>
    <property type="match status" value="1"/>
</dbReference>
<sequence>MAALLANMVDAELEHARLARAFQDSAMDKHMSKDEIRDYAPNEKDDILYLLEEVNRTARRTFDALIVGLDLNQTQWRIIASLLREPTLTQTEISRLLELESATIGQAVAVLVEKGLIERERAAHDRRVWNLHLTEQVRTIWPELREAADRLHEILWKEMSAPEIDLLRTMLRKVAENQKQADTCEESR</sequence>
<dbReference type="PRINTS" id="PR00598">
    <property type="entry name" value="HTHMARR"/>
</dbReference>
<dbReference type="Proteomes" id="UP000285092">
    <property type="component" value="Unassembled WGS sequence"/>
</dbReference>
<reference evidence="5 6" key="1">
    <citation type="submission" date="2018-08" db="EMBL/GenBank/DDBJ databases">
        <title>Altererythrobacter sp.Ery1 and Ery12, the genome sequencing of novel strains in genus Alterythrobacter.</title>
        <authorList>
            <person name="Cheng H."/>
            <person name="Wu Y.-H."/>
            <person name="Fang C."/>
            <person name="Xu X.-W."/>
        </authorList>
    </citation>
    <scope>NUCLEOTIDE SEQUENCE [LARGE SCALE GENOMIC DNA]</scope>
    <source>
        <strain evidence="5 6">Ery1</strain>
    </source>
</reference>
<dbReference type="GO" id="GO:0003677">
    <property type="term" value="F:DNA binding"/>
    <property type="evidence" value="ECO:0007669"/>
    <property type="project" value="UniProtKB-KW"/>
</dbReference>
<dbReference type="OrthoDB" id="582199at2"/>
<evidence type="ECO:0000259" key="4">
    <source>
        <dbReference type="PROSITE" id="PS50995"/>
    </source>
</evidence>
<dbReference type="EMBL" id="QXFK01000012">
    <property type="protein sequence ID" value="RIV80015.1"/>
    <property type="molecule type" value="Genomic_DNA"/>
</dbReference>
<proteinExistence type="predicted"/>
<dbReference type="Gene3D" id="1.10.10.10">
    <property type="entry name" value="Winged helix-like DNA-binding domain superfamily/Winged helix DNA-binding domain"/>
    <property type="match status" value="1"/>
</dbReference>
<dbReference type="InterPro" id="IPR036390">
    <property type="entry name" value="WH_DNA-bd_sf"/>
</dbReference>
<feature type="domain" description="HTH marR-type" evidence="4">
    <location>
        <begin position="44"/>
        <end position="176"/>
    </location>
</feature>
<evidence type="ECO:0000256" key="1">
    <source>
        <dbReference type="ARBA" id="ARBA00023015"/>
    </source>
</evidence>
<dbReference type="SUPFAM" id="SSF46785">
    <property type="entry name" value="Winged helix' DNA-binding domain"/>
    <property type="match status" value="1"/>
</dbReference>
<keyword evidence="2" id="KW-0238">DNA-binding</keyword>
<name>A0A418NKN8_9SPHN</name>
<dbReference type="PANTHER" id="PTHR42756">
    <property type="entry name" value="TRANSCRIPTIONAL REGULATOR, MARR"/>
    <property type="match status" value="1"/>
</dbReference>
<dbReference type="InterPro" id="IPR000835">
    <property type="entry name" value="HTH_MarR-typ"/>
</dbReference>
<accession>A0A418NKN8</accession>
<evidence type="ECO:0000313" key="5">
    <source>
        <dbReference type="EMBL" id="RIV80015.1"/>
    </source>
</evidence>
<dbReference type="InterPro" id="IPR036388">
    <property type="entry name" value="WH-like_DNA-bd_sf"/>
</dbReference>
<keyword evidence="1" id="KW-0805">Transcription regulation</keyword>
<dbReference type="PROSITE" id="PS50995">
    <property type="entry name" value="HTH_MARR_2"/>
    <property type="match status" value="1"/>
</dbReference>